<dbReference type="GO" id="GO:0016776">
    <property type="term" value="F:phosphotransferase activity, phosphate group as acceptor"/>
    <property type="evidence" value="ECO:0007669"/>
    <property type="project" value="UniProtKB-UniRule"/>
</dbReference>
<keyword evidence="2 5" id="KW-0808">Transferase</keyword>
<dbReference type="InterPro" id="IPR005177">
    <property type="entry name" value="Kinase-pyrophosphorylase"/>
</dbReference>
<gene>
    <name evidence="6" type="ORF">SAMN05421721_11641</name>
</gene>
<organism evidence="6 7">
    <name type="scientific">Ectothiorhodospira mobilis</name>
    <dbReference type="NCBI Taxonomy" id="195064"/>
    <lineage>
        <taxon>Bacteria</taxon>
        <taxon>Pseudomonadati</taxon>
        <taxon>Pseudomonadota</taxon>
        <taxon>Gammaproteobacteria</taxon>
        <taxon>Chromatiales</taxon>
        <taxon>Ectothiorhodospiraceae</taxon>
        <taxon>Ectothiorhodospira</taxon>
    </lineage>
</organism>
<dbReference type="PANTHER" id="PTHR31756">
    <property type="entry name" value="PYRUVATE, PHOSPHATE DIKINASE REGULATORY PROTEIN 1, CHLOROPLASTIC"/>
    <property type="match status" value="1"/>
</dbReference>
<dbReference type="GO" id="GO:0043531">
    <property type="term" value="F:ADP binding"/>
    <property type="evidence" value="ECO:0007669"/>
    <property type="project" value="UniProtKB-UniRule"/>
</dbReference>
<dbReference type="Pfam" id="PF03618">
    <property type="entry name" value="Kinase-PPPase"/>
    <property type="match status" value="1"/>
</dbReference>
<comment type="catalytic activity">
    <reaction evidence="5">
        <text>[pyruvate, water dikinase] + ADP = [pyruvate, water dikinase]-phosphate + AMP + H(+)</text>
        <dbReference type="Rhea" id="RHEA:46020"/>
        <dbReference type="Rhea" id="RHEA-COMP:11425"/>
        <dbReference type="Rhea" id="RHEA-COMP:11426"/>
        <dbReference type="ChEBI" id="CHEBI:15378"/>
        <dbReference type="ChEBI" id="CHEBI:43176"/>
        <dbReference type="ChEBI" id="CHEBI:68546"/>
        <dbReference type="ChEBI" id="CHEBI:456215"/>
        <dbReference type="ChEBI" id="CHEBI:456216"/>
        <dbReference type="EC" id="2.7.11.33"/>
    </reaction>
</comment>
<evidence type="ECO:0000313" key="7">
    <source>
        <dbReference type="Proteomes" id="UP000199556"/>
    </source>
</evidence>
<keyword evidence="1 5" id="KW-0723">Serine/threonine-protein kinase</keyword>
<accession>A0A1I4SG05</accession>
<name>A0A1I4SG05_ECTMO</name>
<evidence type="ECO:0000256" key="3">
    <source>
        <dbReference type="ARBA" id="ARBA00022741"/>
    </source>
</evidence>
<dbReference type="EC" id="2.7.4.28" evidence="5"/>
<comment type="similarity">
    <text evidence="5">Belongs to the pyruvate, phosphate/water dikinase regulatory protein family. PSRP subfamily.</text>
</comment>
<evidence type="ECO:0000313" key="6">
    <source>
        <dbReference type="EMBL" id="SFM63397.1"/>
    </source>
</evidence>
<dbReference type="OrthoDB" id="9782201at2"/>
<evidence type="ECO:0000256" key="5">
    <source>
        <dbReference type="HAMAP-Rule" id="MF_01062"/>
    </source>
</evidence>
<dbReference type="AlphaFoldDB" id="A0A1I4SG05"/>
<evidence type="ECO:0000256" key="1">
    <source>
        <dbReference type="ARBA" id="ARBA00022527"/>
    </source>
</evidence>
<dbReference type="NCBIfam" id="NF003742">
    <property type="entry name" value="PRK05339.1"/>
    <property type="match status" value="1"/>
</dbReference>
<comment type="catalytic activity">
    <reaction evidence="5">
        <text>[pyruvate, water dikinase]-phosphate + phosphate + H(+) = [pyruvate, water dikinase] + diphosphate</text>
        <dbReference type="Rhea" id="RHEA:48580"/>
        <dbReference type="Rhea" id="RHEA-COMP:11425"/>
        <dbReference type="Rhea" id="RHEA-COMP:11426"/>
        <dbReference type="ChEBI" id="CHEBI:15378"/>
        <dbReference type="ChEBI" id="CHEBI:33019"/>
        <dbReference type="ChEBI" id="CHEBI:43176"/>
        <dbReference type="ChEBI" id="CHEBI:43474"/>
        <dbReference type="ChEBI" id="CHEBI:68546"/>
        <dbReference type="EC" id="2.7.4.28"/>
    </reaction>
</comment>
<keyword evidence="7" id="KW-1185">Reference proteome</keyword>
<keyword evidence="4 5" id="KW-0418">Kinase</keyword>
<proteinExistence type="inferred from homology"/>
<protein>
    <recommendedName>
        <fullName evidence="5">Putative phosphoenolpyruvate synthase regulatory protein</fullName>
        <shortName evidence="5">PEP synthase regulatory protein</shortName>
        <shortName evidence="5">PSRP</shortName>
        <ecNumber evidence="5">2.7.11.33</ecNumber>
        <ecNumber evidence="5">2.7.4.28</ecNumber>
    </recommendedName>
    <alternativeName>
        <fullName evidence="5">Pyruvate, water dikinase regulatory protein</fullName>
    </alternativeName>
</protein>
<dbReference type="PANTHER" id="PTHR31756:SF3">
    <property type="entry name" value="PYRUVATE, PHOSPHATE DIKINASE REGULATORY PROTEIN 1, CHLOROPLASTIC"/>
    <property type="match status" value="1"/>
</dbReference>
<dbReference type="EMBL" id="FOUO01000016">
    <property type="protein sequence ID" value="SFM63397.1"/>
    <property type="molecule type" value="Genomic_DNA"/>
</dbReference>
<dbReference type="EC" id="2.7.11.33" evidence="5"/>
<dbReference type="GO" id="GO:0004674">
    <property type="term" value="F:protein serine/threonine kinase activity"/>
    <property type="evidence" value="ECO:0007669"/>
    <property type="project" value="UniProtKB-UniRule"/>
</dbReference>
<dbReference type="InterPro" id="IPR026530">
    <property type="entry name" value="PSRP"/>
</dbReference>
<comment type="function">
    <text evidence="5">Bifunctional serine/threonine kinase and phosphorylase involved in the regulation of the phosphoenolpyruvate synthase (PEPS) by catalyzing its phosphorylation/dephosphorylation.</text>
</comment>
<dbReference type="GO" id="GO:0005524">
    <property type="term" value="F:ATP binding"/>
    <property type="evidence" value="ECO:0007669"/>
    <property type="project" value="InterPro"/>
</dbReference>
<dbReference type="HAMAP" id="MF_01062">
    <property type="entry name" value="PSRP"/>
    <property type="match status" value="1"/>
</dbReference>
<evidence type="ECO:0000256" key="2">
    <source>
        <dbReference type="ARBA" id="ARBA00022679"/>
    </source>
</evidence>
<evidence type="ECO:0000256" key="4">
    <source>
        <dbReference type="ARBA" id="ARBA00022777"/>
    </source>
</evidence>
<sequence length="271" mass="30424">MIRSVFYVSDGTGITAETLGHTLLTQFEQVAFQQMSLPFINSEEKVDWAVQRINRAAEAEGARPLVFSTLIDAHLRARLGECQGAVFDFFDTFTGAMEQELGVHAQRVAGRSHGMGNVRTYSERIDALHYAIQNDDGATVRDYPMADVVVMGVSRAGKTPTCMYLALTYGIRAANYPLADDDFEKATLPAALEPYRHKLFGLTVDPERLHQIRNERRPGSRYASMEQCLYELQGAERLFKREGIPCLNITQRSVEEISAQLMQQAGLKRRI</sequence>
<feature type="binding site" evidence="5">
    <location>
        <begin position="152"/>
        <end position="159"/>
    </location>
    <ligand>
        <name>ADP</name>
        <dbReference type="ChEBI" id="CHEBI:456216"/>
    </ligand>
</feature>
<dbReference type="Proteomes" id="UP000199556">
    <property type="component" value="Unassembled WGS sequence"/>
</dbReference>
<reference evidence="6 7" key="1">
    <citation type="submission" date="2016-10" db="EMBL/GenBank/DDBJ databases">
        <authorList>
            <person name="de Groot N.N."/>
        </authorList>
    </citation>
    <scope>NUCLEOTIDE SEQUENCE [LARGE SCALE GENOMIC DNA]</scope>
    <source>
        <strain evidence="6 7">DSM 4180</strain>
    </source>
</reference>
<dbReference type="STRING" id="195064.SAMN05421721_11641"/>
<keyword evidence="3 5" id="KW-0547">Nucleotide-binding</keyword>
<dbReference type="RefSeq" id="WP_090486833.1">
    <property type="nucleotide sequence ID" value="NZ_FOUO01000016.1"/>
</dbReference>